<reference evidence="4" key="2">
    <citation type="submission" date="2012-08" db="EMBL/GenBank/DDBJ databases">
        <title>Genome sequence of Kazachstania naganishii.</title>
        <authorList>
            <person name="Gordon J.L."/>
            <person name="Armisen D."/>
            <person name="Proux-Wera E."/>
            <person name="OhEigeartaigh S.S."/>
            <person name="Byrne K.P."/>
            <person name="Wolfe K.H."/>
        </authorList>
    </citation>
    <scope>NUCLEOTIDE SEQUENCE [LARGE SCALE GENOMIC DNA]</scope>
    <source>
        <strain evidence="4">ATCC MYA-139 / BCRC 22969 / CBS 8797 / CCRC 22969 / KCTC 17520 / NBRC 10181 / NCYC 3082</strain>
    </source>
</reference>
<dbReference type="HOGENOM" id="CLU_1635662_0_0_1"/>
<accession>J7S9X3</accession>
<dbReference type="OrthoDB" id="4026704at2759"/>
<dbReference type="EMBL" id="HE978323">
    <property type="protein sequence ID" value="CCK72349.1"/>
    <property type="molecule type" value="Genomic_DNA"/>
</dbReference>
<reference evidence="3 4" key="1">
    <citation type="journal article" date="2011" name="Proc. Natl. Acad. Sci. U.S.A.">
        <title>Evolutionary erosion of yeast sex chromosomes by mating-type switching accidents.</title>
        <authorList>
            <person name="Gordon J.L."/>
            <person name="Armisen D."/>
            <person name="Proux-Wera E."/>
            <person name="Oheigeartaigh S.S."/>
            <person name="Byrne K.P."/>
            <person name="Wolfe K.H."/>
        </authorList>
    </citation>
    <scope>NUCLEOTIDE SEQUENCE [LARGE SCALE GENOMIC DNA]</scope>
    <source>
        <strain evidence="4">ATCC MYA-139 / BCRC 22969 / CBS 8797 / CCRC 22969 / KCTC 17520 / NBRC 10181 / NCYC 3082</strain>
    </source>
</reference>
<dbReference type="STRING" id="1071383.J7S9X3"/>
<proteinExistence type="predicted"/>
<evidence type="ECO:0000313" key="3">
    <source>
        <dbReference type="EMBL" id="CCK72349.1"/>
    </source>
</evidence>
<dbReference type="GeneID" id="34528104"/>
<evidence type="ECO:0000313" key="4">
    <source>
        <dbReference type="Proteomes" id="UP000006310"/>
    </source>
</evidence>
<dbReference type="AlphaFoldDB" id="J7S9X3"/>
<dbReference type="Proteomes" id="UP000006310">
    <property type="component" value="Chromosome 10"/>
</dbReference>
<keyword evidence="4" id="KW-1185">Reference proteome</keyword>
<feature type="coiled-coil region" evidence="1">
    <location>
        <begin position="36"/>
        <end position="70"/>
    </location>
</feature>
<keyword evidence="1" id="KW-0175">Coiled coil</keyword>
<dbReference type="eggNOG" id="ENOG502SBUT">
    <property type="taxonomic scope" value="Eukaryota"/>
</dbReference>
<feature type="region of interest" description="Disordered" evidence="2">
    <location>
        <begin position="1"/>
        <end position="24"/>
    </location>
</feature>
<organism evidence="3 4">
    <name type="scientific">Huiozyma naganishii (strain ATCC MYA-139 / BCRC 22969 / CBS 8797 / KCTC 17520 / NBRC 10181 / NCYC 3082 / Yp74L-3)</name>
    <name type="common">Yeast</name>
    <name type="synonym">Kazachstania naganishii</name>
    <dbReference type="NCBI Taxonomy" id="1071383"/>
    <lineage>
        <taxon>Eukaryota</taxon>
        <taxon>Fungi</taxon>
        <taxon>Dikarya</taxon>
        <taxon>Ascomycota</taxon>
        <taxon>Saccharomycotina</taxon>
        <taxon>Saccharomycetes</taxon>
        <taxon>Saccharomycetales</taxon>
        <taxon>Saccharomycetaceae</taxon>
        <taxon>Huiozyma</taxon>
    </lineage>
</organism>
<name>J7S9X3_HUIN7</name>
<gene>
    <name evidence="3" type="primary">KNAG0J02700</name>
    <name evidence="3" type="ordered locus">KNAG_0J02700</name>
</gene>
<evidence type="ECO:0000256" key="2">
    <source>
        <dbReference type="SAM" id="MobiDB-lite"/>
    </source>
</evidence>
<sequence length="162" mass="18009">MQFQETLGHSQQGHLHVQHGHQQRRLSREEIINKMENEQDAIVVKLLREIEQLKQENNKLRTTVNILHKRQARCEAGDSNESAIVLEDECVGAGTAYGVPTPRNSYVLSSYAPTPSHSRQSSFTQGSVGSGSNVFPLEVRAELPVNVQGSSSGKRRGSSNYR</sequence>
<evidence type="ECO:0000256" key="1">
    <source>
        <dbReference type="SAM" id="Coils"/>
    </source>
</evidence>
<dbReference type="KEGG" id="kng:KNAG_0J02700"/>
<protein>
    <submittedName>
        <fullName evidence="3">Uncharacterized protein</fullName>
    </submittedName>
</protein>
<dbReference type="RefSeq" id="XP_022466594.1">
    <property type="nucleotide sequence ID" value="XM_022610282.1"/>
</dbReference>